<dbReference type="GeneID" id="97239782"/>
<name>A0A162KJ62_9PROT</name>
<dbReference type="Gene3D" id="3.30.70.1060">
    <property type="entry name" value="Dimeric alpha+beta barrel"/>
    <property type="match status" value="1"/>
</dbReference>
<comment type="similarity">
    <text evidence="1">Belongs to the YciI family.</text>
</comment>
<accession>A0A162KJ62</accession>
<dbReference type="Pfam" id="PF03795">
    <property type="entry name" value="YCII"/>
    <property type="match status" value="1"/>
</dbReference>
<dbReference type="InterPro" id="IPR011008">
    <property type="entry name" value="Dimeric_a/b-barrel"/>
</dbReference>
<dbReference type="InterPro" id="IPR005545">
    <property type="entry name" value="YCII"/>
</dbReference>
<dbReference type="AlphaFoldDB" id="A0A162KJ62"/>
<gene>
    <name evidence="3" type="ORF">AUP44_09170</name>
</gene>
<dbReference type="OrthoDB" id="9814407at2"/>
<dbReference type="SUPFAM" id="SSF54909">
    <property type="entry name" value="Dimeric alpha+beta barrel"/>
    <property type="match status" value="1"/>
</dbReference>
<dbReference type="PANTHER" id="PTHR37828:SF1">
    <property type="entry name" value="YCII-RELATED DOMAIN-CONTAINING PROTEIN"/>
    <property type="match status" value="1"/>
</dbReference>
<dbReference type="Proteomes" id="UP000075787">
    <property type="component" value="Unassembled WGS sequence"/>
</dbReference>
<comment type="caution">
    <text evidence="3">The sequence shown here is derived from an EMBL/GenBank/DDBJ whole genome shotgun (WGS) entry which is preliminary data.</text>
</comment>
<feature type="domain" description="YCII-related" evidence="2">
    <location>
        <begin position="1"/>
        <end position="80"/>
    </location>
</feature>
<dbReference type="PANTHER" id="PTHR37828">
    <property type="entry name" value="GSR2449 PROTEIN"/>
    <property type="match status" value="1"/>
</dbReference>
<evidence type="ECO:0000256" key="1">
    <source>
        <dbReference type="ARBA" id="ARBA00007689"/>
    </source>
</evidence>
<evidence type="ECO:0000259" key="2">
    <source>
        <dbReference type="Pfam" id="PF03795"/>
    </source>
</evidence>
<evidence type="ECO:0000313" key="4">
    <source>
        <dbReference type="Proteomes" id="UP000075787"/>
    </source>
</evidence>
<proteinExistence type="inferred from homology"/>
<organism evidence="3 4">
    <name type="scientific">Tistrella mobilis</name>
    <dbReference type="NCBI Taxonomy" id="171437"/>
    <lineage>
        <taxon>Bacteria</taxon>
        <taxon>Pseudomonadati</taxon>
        <taxon>Pseudomonadota</taxon>
        <taxon>Alphaproteobacteria</taxon>
        <taxon>Geminicoccales</taxon>
        <taxon>Geminicoccaceae</taxon>
        <taxon>Tistrella</taxon>
    </lineage>
</organism>
<evidence type="ECO:0000313" key="3">
    <source>
        <dbReference type="EMBL" id="KYO51407.1"/>
    </source>
</evidence>
<dbReference type="RefSeq" id="WP_062766353.1">
    <property type="nucleotide sequence ID" value="NZ_CP121043.1"/>
</dbReference>
<reference evidence="3 4" key="1">
    <citation type="submission" date="2015-12" db="EMBL/GenBank/DDBJ databases">
        <title>Genome sequence of Tistrella mobilis MCCC 1A02139.</title>
        <authorList>
            <person name="Lu L."/>
            <person name="Lai Q."/>
            <person name="Shao Z."/>
            <person name="Qian P."/>
        </authorList>
    </citation>
    <scope>NUCLEOTIDE SEQUENCE [LARGE SCALE GENOMIC DNA]</scope>
    <source>
        <strain evidence="3 4">MCCC 1A02139</strain>
    </source>
</reference>
<protein>
    <recommendedName>
        <fullName evidence="2">YCII-related domain-containing protein</fullName>
    </recommendedName>
</protein>
<dbReference type="EMBL" id="LPZR01000174">
    <property type="protein sequence ID" value="KYO51407.1"/>
    <property type="molecule type" value="Genomic_DNA"/>
</dbReference>
<sequence>MYILLLTYTAPLEAVDAELEAHKAWVGEHFATGAFVLAGRRVPRSGGFILATGLAREALDRIIAADPFVTAGVAVYDVYEVAPTRAADALKGLLPAG</sequence>